<evidence type="ECO:0000256" key="1">
    <source>
        <dbReference type="SAM" id="MobiDB-lite"/>
    </source>
</evidence>
<feature type="compositionally biased region" description="Pro residues" evidence="1">
    <location>
        <begin position="116"/>
        <end position="125"/>
    </location>
</feature>
<dbReference type="EMBL" id="ML769455">
    <property type="protein sequence ID" value="KAE9400536.1"/>
    <property type="molecule type" value="Genomic_DNA"/>
</dbReference>
<organism evidence="2 3">
    <name type="scientific">Gymnopus androsaceus JB14</name>
    <dbReference type="NCBI Taxonomy" id="1447944"/>
    <lineage>
        <taxon>Eukaryota</taxon>
        <taxon>Fungi</taxon>
        <taxon>Dikarya</taxon>
        <taxon>Basidiomycota</taxon>
        <taxon>Agaricomycotina</taxon>
        <taxon>Agaricomycetes</taxon>
        <taxon>Agaricomycetidae</taxon>
        <taxon>Agaricales</taxon>
        <taxon>Marasmiineae</taxon>
        <taxon>Omphalotaceae</taxon>
        <taxon>Gymnopus</taxon>
    </lineage>
</organism>
<sequence length="163" mass="17257">MLDVSDPWGTNWHHESPYDIGLGSSSSSPVAADAEPSRSRHSSTTTQARRKTVTPSPLSQSTSAIHLQVSPTEGSGSRMPRKLSKRRGLSGIFGSHSKSHQPTSHSLPTSPIANAPAPPPPPPPLNEMTKRASTIPPGPPPSNKAISAIKKERRGSILGRLTK</sequence>
<gene>
    <name evidence="2" type="ORF">BT96DRAFT_748396</name>
</gene>
<evidence type="ECO:0000313" key="2">
    <source>
        <dbReference type="EMBL" id="KAE9400536.1"/>
    </source>
</evidence>
<name>A0A6A4HR05_9AGAR</name>
<dbReference type="AlphaFoldDB" id="A0A6A4HR05"/>
<reference evidence="2" key="1">
    <citation type="journal article" date="2019" name="Environ. Microbiol.">
        <title>Fungal ecological strategies reflected in gene transcription - a case study of two litter decomposers.</title>
        <authorList>
            <person name="Barbi F."/>
            <person name="Kohler A."/>
            <person name="Barry K."/>
            <person name="Baskaran P."/>
            <person name="Daum C."/>
            <person name="Fauchery L."/>
            <person name="Ihrmark K."/>
            <person name="Kuo A."/>
            <person name="LaButti K."/>
            <person name="Lipzen A."/>
            <person name="Morin E."/>
            <person name="Grigoriev I.V."/>
            <person name="Henrissat B."/>
            <person name="Lindahl B."/>
            <person name="Martin F."/>
        </authorList>
    </citation>
    <scope>NUCLEOTIDE SEQUENCE</scope>
    <source>
        <strain evidence="2">JB14</strain>
    </source>
</reference>
<feature type="region of interest" description="Disordered" evidence="1">
    <location>
        <begin position="1"/>
        <end position="163"/>
    </location>
</feature>
<protein>
    <submittedName>
        <fullName evidence="2">Uncharacterized protein</fullName>
    </submittedName>
</protein>
<feature type="compositionally biased region" description="Polar residues" evidence="1">
    <location>
        <begin position="100"/>
        <end position="109"/>
    </location>
</feature>
<feature type="compositionally biased region" description="Polar residues" evidence="1">
    <location>
        <begin position="42"/>
        <end position="75"/>
    </location>
</feature>
<evidence type="ECO:0000313" key="3">
    <source>
        <dbReference type="Proteomes" id="UP000799118"/>
    </source>
</evidence>
<dbReference type="Proteomes" id="UP000799118">
    <property type="component" value="Unassembled WGS sequence"/>
</dbReference>
<dbReference type="OrthoDB" id="3231532at2759"/>
<accession>A0A6A4HR05</accession>
<keyword evidence="3" id="KW-1185">Reference proteome</keyword>
<feature type="compositionally biased region" description="Basic residues" evidence="1">
    <location>
        <begin position="79"/>
        <end position="88"/>
    </location>
</feature>
<proteinExistence type="predicted"/>
<feature type="non-terminal residue" evidence="2">
    <location>
        <position position="163"/>
    </location>
</feature>